<dbReference type="AlphaFoldDB" id="A0A2P2NUE6"/>
<reference evidence="1" key="1">
    <citation type="submission" date="2018-02" db="EMBL/GenBank/DDBJ databases">
        <title>Rhizophora mucronata_Transcriptome.</title>
        <authorList>
            <person name="Meera S.P."/>
            <person name="Sreeshan A."/>
            <person name="Augustine A."/>
        </authorList>
    </citation>
    <scope>NUCLEOTIDE SEQUENCE</scope>
    <source>
        <tissue evidence="1">Leaf</tissue>
    </source>
</reference>
<evidence type="ECO:0000313" key="1">
    <source>
        <dbReference type="EMBL" id="MBX46128.1"/>
    </source>
</evidence>
<sequence length="24" mass="2870">MIWYNMAVDCLSDNENCRSCKFNI</sequence>
<accession>A0A2P2NUE6</accession>
<organism evidence="1">
    <name type="scientific">Rhizophora mucronata</name>
    <name type="common">Asiatic mangrove</name>
    <dbReference type="NCBI Taxonomy" id="61149"/>
    <lineage>
        <taxon>Eukaryota</taxon>
        <taxon>Viridiplantae</taxon>
        <taxon>Streptophyta</taxon>
        <taxon>Embryophyta</taxon>
        <taxon>Tracheophyta</taxon>
        <taxon>Spermatophyta</taxon>
        <taxon>Magnoliopsida</taxon>
        <taxon>eudicotyledons</taxon>
        <taxon>Gunneridae</taxon>
        <taxon>Pentapetalae</taxon>
        <taxon>rosids</taxon>
        <taxon>fabids</taxon>
        <taxon>Malpighiales</taxon>
        <taxon>Rhizophoraceae</taxon>
        <taxon>Rhizophora</taxon>
    </lineage>
</organism>
<protein>
    <submittedName>
        <fullName evidence="1">Uncharacterized protein</fullName>
    </submittedName>
</protein>
<dbReference type="EMBL" id="GGEC01065644">
    <property type="protein sequence ID" value="MBX46128.1"/>
    <property type="molecule type" value="Transcribed_RNA"/>
</dbReference>
<name>A0A2P2NUE6_RHIMU</name>
<proteinExistence type="predicted"/>